<gene>
    <name evidence="1" type="ORF">DFR29_101424</name>
</gene>
<dbReference type="RefSeq" id="WP_133816907.1">
    <property type="nucleotide sequence ID" value="NZ_SNZH01000001.1"/>
</dbReference>
<dbReference type="EMBL" id="SNZH01000001">
    <property type="protein sequence ID" value="TDR48800.1"/>
    <property type="molecule type" value="Genomic_DNA"/>
</dbReference>
<protein>
    <submittedName>
        <fullName evidence="1">Uncharacterized protein</fullName>
    </submittedName>
</protein>
<keyword evidence="2" id="KW-1185">Reference proteome</keyword>
<dbReference type="AlphaFoldDB" id="A0A4R6ZA35"/>
<proteinExistence type="predicted"/>
<evidence type="ECO:0000313" key="2">
    <source>
        <dbReference type="Proteomes" id="UP000295293"/>
    </source>
</evidence>
<name>A0A4R6ZA35_9GAMM</name>
<evidence type="ECO:0000313" key="1">
    <source>
        <dbReference type="EMBL" id="TDR48800.1"/>
    </source>
</evidence>
<dbReference type="Proteomes" id="UP000295293">
    <property type="component" value="Unassembled WGS sequence"/>
</dbReference>
<reference evidence="1 2" key="1">
    <citation type="submission" date="2019-03" db="EMBL/GenBank/DDBJ databases">
        <title>Genomic Encyclopedia of Type Strains, Phase IV (KMG-IV): sequencing the most valuable type-strain genomes for metagenomic binning, comparative biology and taxonomic classification.</title>
        <authorList>
            <person name="Goeker M."/>
        </authorList>
    </citation>
    <scope>NUCLEOTIDE SEQUENCE [LARGE SCALE GENOMIC DNA]</scope>
    <source>
        <strain evidence="1 2">DSM 21667</strain>
    </source>
</reference>
<organism evidence="1 2">
    <name type="scientific">Tahibacter aquaticus</name>
    <dbReference type="NCBI Taxonomy" id="520092"/>
    <lineage>
        <taxon>Bacteria</taxon>
        <taxon>Pseudomonadati</taxon>
        <taxon>Pseudomonadota</taxon>
        <taxon>Gammaproteobacteria</taxon>
        <taxon>Lysobacterales</taxon>
        <taxon>Rhodanobacteraceae</taxon>
        <taxon>Tahibacter</taxon>
    </lineage>
</organism>
<accession>A0A4R6ZA35</accession>
<sequence>MAAAPANFGGDTAAARSATQAIASWRIRWYWRWQAWRLRQVRAQESGHGVACYDSLHALDQLGYLGQFCALHQELMRQARLPGLDAPAAFSRRLARELNGHCLAALLGTPDGNVAGYAWGRVGGLAEALQHYQQVQALGHLRSDEWLALEQRAAALVGEAPLLALNGVGLAQRYRHGFAPLKHLLKPLLDLARQHGASRAIFWVPRNGSLTSLALGLGAEAVLETPRIACFVLADLRPLGRIFAALPASGIAELLARVAPPRPPARAAPRLAVVKPLPKPPRNDAAA</sequence>
<comment type="caution">
    <text evidence="1">The sequence shown here is derived from an EMBL/GenBank/DDBJ whole genome shotgun (WGS) entry which is preliminary data.</text>
</comment>